<evidence type="ECO:0000313" key="2">
    <source>
        <dbReference type="Proteomes" id="UP000001338"/>
    </source>
</evidence>
<comment type="caution">
    <text evidence="1">The sequence shown here is derived from an EMBL/GenBank/DDBJ whole genome shotgun (WGS) entry which is preliminary data.</text>
</comment>
<evidence type="ECO:0000313" key="1">
    <source>
        <dbReference type="EMBL" id="EKR65863.1"/>
    </source>
</evidence>
<organism evidence="1 2">
    <name type="scientific">Leptospira weilii str. 2006001853</name>
    <dbReference type="NCBI Taxonomy" id="1001589"/>
    <lineage>
        <taxon>Bacteria</taxon>
        <taxon>Pseudomonadati</taxon>
        <taxon>Spirochaetota</taxon>
        <taxon>Spirochaetia</taxon>
        <taxon>Leptospirales</taxon>
        <taxon>Leptospiraceae</taxon>
        <taxon>Leptospira</taxon>
    </lineage>
</organism>
<dbReference type="AlphaFoldDB" id="A0A828Z7C1"/>
<gene>
    <name evidence="1" type="ORF">LEP1GSC036_0557</name>
</gene>
<dbReference type="Proteomes" id="UP000001338">
    <property type="component" value="Unassembled WGS sequence"/>
</dbReference>
<protein>
    <submittedName>
        <fullName evidence="1">Uncharacterized protein</fullName>
    </submittedName>
</protein>
<proteinExistence type="predicted"/>
<sequence>MILTDFFKVLGQTLNRSSKRSNDTSRRFPHREVISVWPLWYAEDIFSEREISQKIGNDSAISFHILRGRTKQIYEPTFFKRRPNFASTTAIHSP</sequence>
<accession>A0A828Z7C1</accession>
<name>A0A828Z7C1_9LEPT</name>
<reference evidence="1 2" key="1">
    <citation type="submission" date="2012-10" db="EMBL/GenBank/DDBJ databases">
        <authorList>
            <person name="Harkins D.M."/>
            <person name="Durkin A.S."/>
            <person name="Brinkac L.M."/>
            <person name="Haft D.H."/>
            <person name="Selengut J.D."/>
            <person name="Sanka R."/>
            <person name="DePew J."/>
            <person name="Purushe J."/>
            <person name="Whelen A.C."/>
            <person name="Vinetz J.M."/>
            <person name="Sutton G.G."/>
            <person name="Nierman W.C."/>
            <person name="Fouts D.E."/>
        </authorList>
    </citation>
    <scope>NUCLEOTIDE SEQUENCE [LARGE SCALE GENOMIC DNA]</scope>
    <source>
        <strain evidence="1 2">2006001853</strain>
    </source>
</reference>
<dbReference type="EMBL" id="AFLV02000011">
    <property type="protein sequence ID" value="EKR65863.1"/>
    <property type="molecule type" value="Genomic_DNA"/>
</dbReference>